<reference evidence="7 8" key="1">
    <citation type="submission" date="2023-06" db="EMBL/GenBank/DDBJ databases">
        <title>Rhodococcus indonesiensis sp. nov a new member of the Rhodococcus ruber lineage isolated from a sediment of neutral hot spring.</title>
        <authorList>
            <person name="Kusuma A.B."/>
            <person name="Fenylestari G."/>
            <person name="Ammar F."/>
            <person name="Nouioui I."/>
            <person name="Goodfellow M."/>
        </authorList>
    </citation>
    <scope>NUCLEOTIDE SEQUENCE [LARGE SCALE GENOMIC DNA]</scope>
    <source>
        <strain evidence="7 8">CSLK01-03</strain>
    </source>
</reference>
<comment type="caution">
    <text evidence="7">The sequence shown here is derived from an EMBL/GenBank/DDBJ whole genome shotgun (WGS) entry which is preliminary data.</text>
</comment>
<dbReference type="InterPro" id="IPR027379">
    <property type="entry name" value="CLS_N"/>
</dbReference>
<keyword evidence="3" id="KW-0812">Transmembrane</keyword>
<dbReference type="Proteomes" id="UP001233164">
    <property type="component" value="Unassembled WGS sequence"/>
</dbReference>
<evidence type="ECO:0000256" key="2">
    <source>
        <dbReference type="ARBA" id="ARBA00022475"/>
    </source>
</evidence>
<dbReference type="Pfam" id="PF13396">
    <property type="entry name" value="PLDc_N"/>
    <property type="match status" value="1"/>
</dbReference>
<evidence type="ECO:0000256" key="3">
    <source>
        <dbReference type="ARBA" id="ARBA00022692"/>
    </source>
</evidence>
<sequence length="74" mass="8261">MTARRRRKFRDLTPAQQTLVLTLAAVQLSLAATAWVDLARRPADRVAGSKAKWAAIIAVNWIGPITYFRRGRIG</sequence>
<keyword evidence="4" id="KW-1133">Transmembrane helix</keyword>
<comment type="subcellular location">
    <subcellularLocation>
        <location evidence="1">Cell membrane</location>
        <topology evidence="1">Multi-pass membrane protein</topology>
    </subcellularLocation>
</comment>
<dbReference type="RefSeq" id="WP_003934916.1">
    <property type="nucleotide sequence ID" value="NZ_CP180630.1"/>
</dbReference>
<gene>
    <name evidence="7" type="ORF">QT969_11870</name>
</gene>
<accession>A0ABT7RMX1</accession>
<evidence type="ECO:0000256" key="5">
    <source>
        <dbReference type="ARBA" id="ARBA00023136"/>
    </source>
</evidence>
<keyword evidence="8" id="KW-1185">Reference proteome</keyword>
<evidence type="ECO:0000313" key="8">
    <source>
        <dbReference type="Proteomes" id="UP001233164"/>
    </source>
</evidence>
<evidence type="ECO:0000259" key="6">
    <source>
        <dbReference type="Pfam" id="PF13396"/>
    </source>
</evidence>
<protein>
    <submittedName>
        <fullName evidence="7">PLDc N-terminal domain-containing protein</fullName>
    </submittedName>
</protein>
<keyword evidence="5" id="KW-0472">Membrane</keyword>
<keyword evidence="2" id="KW-1003">Cell membrane</keyword>
<organism evidence="7 8">
    <name type="scientific">Rhodococcus indonesiensis</name>
    <dbReference type="NCBI Taxonomy" id="3055869"/>
    <lineage>
        <taxon>Bacteria</taxon>
        <taxon>Bacillati</taxon>
        <taxon>Actinomycetota</taxon>
        <taxon>Actinomycetes</taxon>
        <taxon>Mycobacteriales</taxon>
        <taxon>Nocardiaceae</taxon>
        <taxon>Rhodococcus</taxon>
    </lineage>
</organism>
<proteinExistence type="predicted"/>
<evidence type="ECO:0000313" key="7">
    <source>
        <dbReference type="EMBL" id="MDM7488985.1"/>
    </source>
</evidence>
<evidence type="ECO:0000256" key="1">
    <source>
        <dbReference type="ARBA" id="ARBA00004651"/>
    </source>
</evidence>
<name>A0ABT7RMX1_9NOCA</name>
<feature type="domain" description="Cardiolipin synthase N-terminal" evidence="6">
    <location>
        <begin position="30"/>
        <end position="72"/>
    </location>
</feature>
<dbReference type="EMBL" id="JAUBOF010000034">
    <property type="protein sequence ID" value="MDM7488985.1"/>
    <property type="molecule type" value="Genomic_DNA"/>
</dbReference>
<evidence type="ECO:0000256" key="4">
    <source>
        <dbReference type="ARBA" id="ARBA00022989"/>
    </source>
</evidence>